<evidence type="ECO:0000256" key="3">
    <source>
        <dbReference type="SAM" id="MobiDB-lite"/>
    </source>
</evidence>
<dbReference type="InterPro" id="IPR011067">
    <property type="entry name" value="Plasmid_toxin/cell-grow_inhib"/>
</dbReference>
<evidence type="ECO:0000313" key="5">
    <source>
        <dbReference type="Proteomes" id="UP000671914"/>
    </source>
</evidence>
<reference evidence="4" key="1">
    <citation type="submission" date="2021-03" db="EMBL/GenBank/DDBJ databases">
        <title>Agromyces archimandritus sp. nov., isolated from the cockroach Archimandrita tessellata.</title>
        <authorList>
            <person name="Guzman J."/>
            <person name="Ortuzar M."/>
            <person name="Poehlein A."/>
            <person name="Daniel R."/>
            <person name="Trujillo M."/>
            <person name="Vilcinskas A."/>
        </authorList>
    </citation>
    <scope>NUCLEOTIDE SEQUENCE</scope>
    <source>
        <strain evidence="4">G127AT</strain>
    </source>
</reference>
<dbReference type="AlphaFoldDB" id="A0A975FQ53"/>
<evidence type="ECO:0000313" key="4">
    <source>
        <dbReference type="EMBL" id="QTX06355.1"/>
    </source>
</evidence>
<sequence>MFRRLASVFRPRADAGRAASSAPARREEPAPGQTGPGATVEVDPRRLRGVRVAYAPDDDETPDPGEVVWTWVPYEENDGRGKDRPVVILAASERDPGLFVAAQLTSRPHPGQADYVELGPGAWDAQGRSSWVDLGRVLLVRSEGMRREAASVDRRRYEAIAKAVRERYGW</sequence>
<keyword evidence="2" id="KW-1277">Toxin-antitoxin system</keyword>
<keyword evidence="5" id="KW-1185">Reference proteome</keyword>
<evidence type="ECO:0000256" key="2">
    <source>
        <dbReference type="ARBA" id="ARBA00022649"/>
    </source>
</evidence>
<proteinExistence type="inferred from homology"/>
<dbReference type="Pfam" id="PF02452">
    <property type="entry name" value="PemK_toxin"/>
    <property type="match status" value="1"/>
</dbReference>
<protein>
    <submittedName>
        <fullName evidence="4">Type II toxin-antitoxin system PemK/MazF family toxin</fullName>
    </submittedName>
</protein>
<accession>A0A975FQ53</accession>
<dbReference type="InterPro" id="IPR003477">
    <property type="entry name" value="PemK-like"/>
</dbReference>
<name>A0A975FQ53_9MICO</name>
<dbReference type="GO" id="GO:0003677">
    <property type="term" value="F:DNA binding"/>
    <property type="evidence" value="ECO:0007669"/>
    <property type="project" value="InterPro"/>
</dbReference>
<comment type="similarity">
    <text evidence="1">Belongs to the PemK/MazF family.</text>
</comment>
<feature type="region of interest" description="Disordered" evidence="3">
    <location>
        <begin position="1"/>
        <end position="47"/>
    </location>
</feature>
<organism evidence="4 5">
    <name type="scientific">Agromyces archimandritae</name>
    <dbReference type="NCBI Taxonomy" id="2781962"/>
    <lineage>
        <taxon>Bacteria</taxon>
        <taxon>Bacillati</taxon>
        <taxon>Actinomycetota</taxon>
        <taxon>Actinomycetes</taxon>
        <taxon>Micrococcales</taxon>
        <taxon>Microbacteriaceae</taxon>
        <taxon>Agromyces</taxon>
    </lineage>
</organism>
<evidence type="ECO:0000256" key="1">
    <source>
        <dbReference type="ARBA" id="ARBA00007521"/>
    </source>
</evidence>
<dbReference type="Gene3D" id="2.30.30.110">
    <property type="match status" value="1"/>
</dbReference>
<dbReference type="EMBL" id="CP071696">
    <property type="protein sequence ID" value="QTX06355.1"/>
    <property type="molecule type" value="Genomic_DNA"/>
</dbReference>
<dbReference type="KEGG" id="aarc:G127AT_15220"/>
<dbReference type="Proteomes" id="UP000671914">
    <property type="component" value="Chromosome"/>
</dbReference>
<gene>
    <name evidence="4" type="ORF">G127AT_15220</name>
</gene>
<dbReference type="SUPFAM" id="SSF50118">
    <property type="entry name" value="Cell growth inhibitor/plasmid maintenance toxic component"/>
    <property type="match status" value="1"/>
</dbReference>